<evidence type="ECO:0000256" key="8">
    <source>
        <dbReference type="ARBA" id="ARBA00053470"/>
    </source>
</evidence>
<evidence type="ECO:0000313" key="14">
    <source>
        <dbReference type="Proteomes" id="UP000198318"/>
    </source>
</evidence>
<evidence type="ECO:0000313" key="13">
    <source>
        <dbReference type="EMBL" id="SNT47308.1"/>
    </source>
</evidence>
<dbReference type="SMART" id="SM00382">
    <property type="entry name" value="AAA"/>
    <property type="match status" value="2"/>
</dbReference>
<dbReference type="OrthoDB" id="9805918at2"/>
<feature type="domain" description="EngA-type G" evidence="12">
    <location>
        <begin position="198"/>
        <end position="371"/>
    </location>
</feature>
<evidence type="ECO:0000256" key="3">
    <source>
        <dbReference type="ARBA" id="ARBA00022517"/>
    </source>
</evidence>
<dbReference type="PIRSF" id="PIRSF006485">
    <property type="entry name" value="GTP-binding_EngA"/>
    <property type="match status" value="1"/>
</dbReference>
<organism evidence="13 14">
    <name type="scientific">Actinomadura meyerae</name>
    <dbReference type="NCBI Taxonomy" id="240840"/>
    <lineage>
        <taxon>Bacteria</taxon>
        <taxon>Bacillati</taxon>
        <taxon>Actinomycetota</taxon>
        <taxon>Actinomycetes</taxon>
        <taxon>Streptosporangiales</taxon>
        <taxon>Thermomonosporaceae</taxon>
        <taxon>Actinomadura</taxon>
    </lineage>
</organism>
<dbReference type="PRINTS" id="PR00326">
    <property type="entry name" value="GTP1OBG"/>
</dbReference>
<dbReference type="Pfam" id="PF14714">
    <property type="entry name" value="KH_dom-like"/>
    <property type="match status" value="1"/>
</dbReference>
<dbReference type="FunFam" id="3.30.300.20:FF:000004">
    <property type="entry name" value="GTPase Der"/>
    <property type="match status" value="1"/>
</dbReference>
<name>A0A239MZD3_9ACTN</name>
<evidence type="ECO:0000256" key="5">
    <source>
        <dbReference type="ARBA" id="ARBA00022741"/>
    </source>
</evidence>
<evidence type="ECO:0000256" key="10">
    <source>
        <dbReference type="PROSITE-ProRule" id="PRU01049"/>
    </source>
</evidence>
<dbReference type="EMBL" id="FZOR01000033">
    <property type="protein sequence ID" value="SNT47308.1"/>
    <property type="molecule type" value="Genomic_DNA"/>
</dbReference>
<keyword evidence="14" id="KW-1185">Reference proteome</keyword>
<dbReference type="InterPro" id="IPR005225">
    <property type="entry name" value="Small_GTP-bd"/>
</dbReference>
<dbReference type="InterPro" id="IPR027417">
    <property type="entry name" value="P-loop_NTPase"/>
</dbReference>
<dbReference type="RefSeq" id="WP_089329162.1">
    <property type="nucleotide sequence ID" value="NZ_FZOR01000033.1"/>
</dbReference>
<evidence type="ECO:0000256" key="11">
    <source>
        <dbReference type="RuleBase" id="RU004481"/>
    </source>
</evidence>
<dbReference type="InterPro" id="IPR006073">
    <property type="entry name" value="GTP-bd"/>
</dbReference>
<gene>
    <name evidence="9" type="primary">der</name>
    <name evidence="13" type="ORF">SAMN05443665_103339</name>
</gene>
<dbReference type="SUPFAM" id="SSF52540">
    <property type="entry name" value="P-loop containing nucleoside triphosphate hydrolases"/>
    <property type="match status" value="2"/>
</dbReference>
<keyword evidence="5 9" id="KW-0547">Nucleotide-binding</keyword>
<dbReference type="GO" id="GO:0005525">
    <property type="term" value="F:GTP binding"/>
    <property type="evidence" value="ECO:0007669"/>
    <property type="project" value="UniProtKB-UniRule"/>
</dbReference>
<dbReference type="InterPro" id="IPR031166">
    <property type="entry name" value="G_ENGA"/>
</dbReference>
<evidence type="ECO:0000256" key="4">
    <source>
        <dbReference type="ARBA" id="ARBA00022737"/>
    </source>
</evidence>
<dbReference type="InterPro" id="IPR003593">
    <property type="entry name" value="AAA+_ATPase"/>
</dbReference>
<keyword evidence="3 9" id="KW-0690">Ribosome biogenesis</keyword>
<dbReference type="PROSITE" id="PS51712">
    <property type="entry name" value="G_ENGA"/>
    <property type="match status" value="2"/>
</dbReference>
<feature type="binding site" evidence="9">
    <location>
        <begin position="29"/>
        <end position="36"/>
    </location>
    <ligand>
        <name>GTP</name>
        <dbReference type="ChEBI" id="CHEBI:37565"/>
        <label>1</label>
    </ligand>
</feature>
<dbReference type="PANTHER" id="PTHR43834">
    <property type="entry name" value="GTPASE DER"/>
    <property type="match status" value="1"/>
</dbReference>
<evidence type="ECO:0000259" key="12">
    <source>
        <dbReference type="PROSITE" id="PS51712"/>
    </source>
</evidence>
<dbReference type="FunFam" id="3.40.50.300:FF:000040">
    <property type="entry name" value="GTPase Der"/>
    <property type="match status" value="1"/>
</dbReference>
<dbReference type="FunFam" id="3.40.50.300:FF:000057">
    <property type="entry name" value="GTPase Der"/>
    <property type="match status" value="1"/>
</dbReference>
<dbReference type="Proteomes" id="UP000198318">
    <property type="component" value="Unassembled WGS sequence"/>
</dbReference>
<comment type="similarity">
    <text evidence="1 9 10 11">Belongs to the TRAFAC class TrmE-Era-EngA-EngB-Septin-like GTPase superfamily. EngA (Der) GTPase family.</text>
</comment>
<comment type="function">
    <text evidence="8 9 11">GTPase that plays an essential role in the late steps of ribosome biogenesis.</text>
</comment>
<proteinExistence type="inferred from homology"/>
<dbReference type="NCBIfam" id="TIGR00231">
    <property type="entry name" value="small_GTP"/>
    <property type="match status" value="2"/>
</dbReference>
<dbReference type="NCBIfam" id="TIGR03594">
    <property type="entry name" value="GTPase_EngA"/>
    <property type="match status" value="1"/>
</dbReference>
<evidence type="ECO:0000256" key="9">
    <source>
        <dbReference type="HAMAP-Rule" id="MF_00195"/>
    </source>
</evidence>
<reference evidence="13 14" key="1">
    <citation type="submission" date="2017-06" db="EMBL/GenBank/DDBJ databases">
        <authorList>
            <person name="Kim H.J."/>
            <person name="Triplett B.A."/>
        </authorList>
    </citation>
    <scope>NUCLEOTIDE SEQUENCE [LARGE SCALE GENOMIC DNA]</scope>
    <source>
        <strain evidence="13 14">DSM 44715</strain>
    </source>
</reference>
<comment type="subunit">
    <text evidence="9">Associates with the 50S ribosomal subunit.</text>
</comment>
<protein>
    <recommendedName>
        <fullName evidence="2 9">GTPase Der</fullName>
    </recommendedName>
    <alternativeName>
        <fullName evidence="7 9">GTP-binding protein EngA</fullName>
    </alternativeName>
</protein>
<dbReference type="GO" id="GO:0043022">
    <property type="term" value="F:ribosome binding"/>
    <property type="evidence" value="ECO:0007669"/>
    <property type="project" value="TreeGrafter"/>
</dbReference>
<keyword evidence="4 11" id="KW-0677">Repeat</keyword>
<feature type="binding site" evidence="9">
    <location>
        <begin position="138"/>
        <end position="141"/>
    </location>
    <ligand>
        <name>GTP</name>
        <dbReference type="ChEBI" id="CHEBI:37565"/>
        <label>1</label>
    </ligand>
</feature>
<dbReference type="PANTHER" id="PTHR43834:SF6">
    <property type="entry name" value="GTPASE DER"/>
    <property type="match status" value="1"/>
</dbReference>
<feature type="binding site" evidence="9">
    <location>
        <begin position="76"/>
        <end position="80"/>
    </location>
    <ligand>
        <name>GTP</name>
        <dbReference type="ChEBI" id="CHEBI:37565"/>
        <label>1</label>
    </ligand>
</feature>
<evidence type="ECO:0000256" key="6">
    <source>
        <dbReference type="ARBA" id="ARBA00023134"/>
    </source>
</evidence>
<evidence type="ECO:0000256" key="2">
    <source>
        <dbReference type="ARBA" id="ARBA00020953"/>
    </source>
</evidence>
<evidence type="ECO:0000256" key="7">
    <source>
        <dbReference type="ARBA" id="ARBA00032345"/>
    </source>
</evidence>
<feature type="binding site" evidence="9">
    <location>
        <begin position="316"/>
        <end position="319"/>
    </location>
    <ligand>
        <name>GTP</name>
        <dbReference type="ChEBI" id="CHEBI:37565"/>
        <label>2</label>
    </ligand>
</feature>
<dbReference type="NCBIfam" id="NF002828">
    <property type="entry name" value="PRK03003.1"/>
    <property type="match status" value="1"/>
</dbReference>
<feature type="binding site" evidence="9">
    <location>
        <begin position="251"/>
        <end position="255"/>
    </location>
    <ligand>
        <name>GTP</name>
        <dbReference type="ChEBI" id="CHEBI:37565"/>
        <label>2</label>
    </ligand>
</feature>
<feature type="binding site" evidence="9">
    <location>
        <begin position="204"/>
        <end position="211"/>
    </location>
    <ligand>
        <name>GTP</name>
        <dbReference type="ChEBI" id="CHEBI:37565"/>
        <label>2</label>
    </ligand>
</feature>
<dbReference type="AlphaFoldDB" id="A0A239MZD3"/>
<evidence type="ECO:0000256" key="1">
    <source>
        <dbReference type="ARBA" id="ARBA00008279"/>
    </source>
</evidence>
<dbReference type="Gene3D" id="3.40.50.300">
    <property type="entry name" value="P-loop containing nucleotide triphosphate hydrolases"/>
    <property type="match status" value="2"/>
</dbReference>
<dbReference type="InterPro" id="IPR032859">
    <property type="entry name" value="KH_dom-like"/>
</dbReference>
<accession>A0A239MZD3</accession>
<keyword evidence="6 9" id="KW-0342">GTP-binding</keyword>
<dbReference type="Pfam" id="PF01926">
    <property type="entry name" value="MMR_HSR1"/>
    <property type="match status" value="2"/>
</dbReference>
<dbReference type="GO" id="GO:0042254">
    <property type="term" value="P:ribosome biogenesis"/>
    <property type="evidence" value="ECO:0007669"/>
    <property type="project" value="UniProtKB-KW"/>
</dbReference>
<sequence length="461" mass="50426">MSDYEIETVDVVEDVAGDAGPAPVVAVVGRPNVGKSTLVNRILGRREAVVEDVPGVTRDRVAYDAAWSGRRFTVVDTGGWLPDSSGLAAAIAEQARLAVDLADVVMFVVDATVGATDVDEAVVEILRRAGKPVVLVANKVDDAGAESDAALLWSLGIGEPHPVSALHGRGSGDLLDAVLEALPAEPPPETFGEAGGPRRIALLGRPNVGKSSLLNKLAGENRAVVDSVAGTTRDPVDELIELGGRTWRFIDTAGIRRRHRENQGADFYATLRTQSALERAEVAVVLVDADQPLAEQDLRIILMVIESGRSLVLAYNKWDLLDEERRHYLEREIDRQLHNARWAPRVNISAKTGRHVEKLVPGIETALAGWETRVPTSKLNQFFADLVNSHPHPVRGGKQPRVLFATQAGVRPPRFVLFTSGFLEEGYRRFIERRLREEFGFAGTPLDITMKIREKRGKNRR</sequence>
<dbReference type="InterPro" id="IPR016484">
    <property type="entry name" value="GTPase_Der"/>
</dbReference>
<dbReference type="CDD" id="cd01895">
    <property type="entry name" value="EngA2"/>
    <property type="match status" value="1"/>
</dbReference>
<dbReference type="HAMAP" id="MF_00195">
    <property type="entry name" value="GTPase_Der"/>
    <property type="match status" value="1"/>
</dbReference>
<dbReference type="CDD" id="cd01894">
    <property type="entry name" value="EngA1"/>
    <property type="match status" value="1"/>
</dbReference>
<feature type="domain" description="EngA-type G" evidence="12">
    <location>
        <begin position="23"/>
        <end position="186"/>
    </location>
</feature>
<dbReference type="InterPro" id="IPR015946">
    <property type="entry name" value="KH_dom-like_a/b"/>
</dbReference>
<dbReference type="Gene3D" id="3.30.300.20">
    <property type="match status" value="1"/>
</dbReference>